<accession>A0ABT6XND0</accession>
<dbReference type="Gene3D" id="2.60.120.1130">
    <property type="match status" value="1"/>
</dbReference>
<keyword evidence="3" id="KW-1185">Reference proteome</keyword>
<evidence type="ECO:0000313" key="2">
    <source>
        <dbReference type="EMBL" id="MDI9256591.1"/>
    </source>
</evidence>
<feature type="domain" description="DUF3857" evidence="1">
    <location>
        <begin position="72"/>
        <end position="212"/>
    </location>
</feature>
<reference evidence="2 3" key="1">
    <citation type="submission" date="2023-05" db="EMBL/GenBank/DDBJ databases">
        <title>Flavobacterium sedimenti sp. nov., isolated from the sediment.</title>
        <authorList>
            <person name="Wu N."/>
        </authorList>
    </citation>
    <scope>NUCLEOTIDE SEQUENCE [LARGE SCALE GENOMIC DNA]</scope>
    <source>
        <strain evidence="2 3">YZ-48</strain>
    </source>
</reference>
<comment type="caution">
    <text evidence="2">The sequence shown here is derived from an EMBL/GenBank/DDBJ whole genome shotgun (WGS) entry which is preliminary data.</text>
</comment>
<gene>
    <name evidence="2" type="ORF">QHT84_04095</name>
</gene>
<proteinExistence type="predicted"/>
<dbReference type="RefSeq" id="WP_283238260.1">
    <property type="nucleotide sequence ID" value="NZ_JASGBP010000001.1"/>
</dbReference>
<sequence length="668" mass="76561">MNKYFFTLTVLLVCFNLSAQKKELGEVTIEELQERKCPNDTAAVAAVLFNVGKTYFDYDYDDGFQIITEISTKIKIYKKEGYDLANYAVAYYDGGNEKVSFAKTVTYNLVNGKIEKTKLGSDGIFIEKINNDYKRKKITMPNVKEGSIIEYKVEIKSPFIWNFPEWEFQKNIPVKYSEYTTFIPEYYIYNTHLKGFLTPVTTQDGKIRKINYTYKTNMMPGMSGQSSERVNSTLEFNEKIVKYVLSDVPALKEEAFANNINNYRTTLLHELSGKRVPNMPHENFTTDWESVTKKIYDQDSFGSELNKNGYYENDLNTLLNGITSHEEKIATVFTYVKSRMNWDGFYGYSCNDGVRKAYIDKKGNVGEINLMLTSMLRYAGVEANPILLSTRSNGIAIFPSQSAFNYVICGVELQNQVVLLDATNKYALPNILPIRDLNWFGRIIRKNGSSSEINLMPTSNSKDIVNIMASLDTEGKVKGKVREQHFDYNAFLHRDNYAAIAKDSYIERMEKIHKGLEVEEYEVQNVNDLGKPVVENYTFSADGSVEIIGDKIYFSPFLFFALEENPFKQETREYPIDFVFPQQDKYNINIGIPDGYIVETLPQPKAVAMPDNLGSVKYNISVNGNQIQTLYSLDINQAIISNEYYDALKSFFKEIIAKQTEKIVLKKV</sequence>
<dbReference type="InterPro" id="IPR024618">
    <property type="entry name" value="DUF3857"/>
</dbReference>
<dbReference type="Pfam" id="PF12969">
    <property type="entry name" value="DUF3857"/>
    <property type="match status" value="1"/>
</dbReference>
<evidence type="ECO:0000313" key="3">
    <source>
        <dbReference type="Proteomes" id="UP001230035"/>
    </source>
</evidence>
<evidence type="ECO:0000259" key="1">
    <source>
        <dbReference type="Pfam" id="PF12969"/>
    </source>
</evidence>
<dbReference type="Gene3D" id="3.10.620.30">
    <property type="match status" value="1"/>
</dbReference>
<name>A0ABT6XND0_9FLAO</name>
<organism evidence="2 3">
    <name type="scientific">Flavobacterium sedimenticola</name>
    <dbReference type="NCBI Taxonomy" id="3043286"/>
    <lineage>
        <taxon>Bacteria</taxon>
        <taxon>Pseudomonadati</taxon>
        <taxon>Bacteroidota</taxon>
        <taxon>Flavobacteriia</taxon>
        <taxon>Flavobacteriales</taxon>
        <taxon>Flavobacteriaceae</taxon>
        <taxon>Flavobacterium</taxon>
    </lineage>
</organism>
<protein>
    <submittedName>
        <fullName evidence="2">DUF3857 domain-containing protein</fullName>
    </submittedName>
</protein>
<dbReference type="Gene3D" id="2.60.40.3140">
    <property type="match status" value="1"/>
</dbReference>
<dbReference type="EMBL" id="JASGBP010000001">
    <property type="protein sequence ID" value="MDI9256591.1"/>
    <property type="molecule type" value="Genomic_DNA"/>
</dbReference>
<dbReference type="Proteomes" id="UP001230035">
    <property type="component" value="Unassembled WGS sequence"/>
</dbReference>